<gene>
    <name evidence="1" type="ORF">HNQ38_001176</name>
</gene>
<dbReference type="Proteomes" id="UP000539075">
    <property type="component" value="Unassembled WGS sequence"/>
</dbReference>
<proteinExistence type="predicted"/>
<accession>A0A7W8FER5</accession>
<evidence type="ECO:0000313" key="2">
    <source>
        <dbReference type="Proteomes" id="UP000539075"/>
    </source>
</evidence>
<dbReference type="AlphaFoldDB" id="A0A7W8FER5"/>
<evidence type="ECO:0000313" key="1">
    <source>
        <dbReference type="EMBL" id="MBB5143088.1"/>
    </source>
</evidence>
<dbReference type="EMBL" id="JACHGO010000003">
    <property type="protein sequence ID" value="MBB5143088.1"/>
    <property type="molecule type" value="Genomic_DNA"/>
</dbReference>
<organism evidence="1 2">
    <name type="scientific">Desulfovibrio intestinalis</name>
    <dbReference type="NCBI Taxonomy" id="58621"/>
    <lineage>
        <taxon>Bacteria</taxon>
        <taxon>Pseudomonadati</taxon>
        <taxon>Thermodesulfobacteriota</taxon>
        <taxon>Desulfovibrionia</taxon>
        <taxon>Desulfovibrionales</taxon>
        <taxon>Desulfovibrionaceae</taxon>
        <taxon>Desulfovibrio</taxon>
    </lineage>
</organism>
<keyword evidence="2" id="KW-1185">Reference proteome</keyword>
<protein>
    <submittedName>
        <fullName evidence="1">Uncharacterized protein</fullName>
    </submittedName>
</protein>
<name>A0A7W8FER5_9BACT</name>
<comment type="caution">
    <text evidence="1">The sequence shown here is derived from an EMBL/GenBank/DDBJ whole genome shotgun (WGS) entry which is preliminary data.</text>
</comment>
<sequence>MRAGSHAGAGISLLEQTNIKNVYLLCADFYKNSRHKMLARRTHFAAKQAFQSENVQTGVEEKFAAASMNGR</sequence>
<reference evidence="1 2" key="1">
    <citation type="submission" date="2020-08" db="EMBL/GenBank/DDBJ databases">
        <title>Genomic Encyclopedia of Type Strains, Phase IV (KMG-IV): sequencing the most valuable type-strain genomes for metagenomic binning, comparative biology and taxonomic classification.</title>
        <authorList>
            <person name="Goeker M."/>
        </authorList>
    </citation>
    <scope>NUCLEOTIDE SEQUENCE [LARGE SCALE GENOMIC DNA]</scope>
    <source>
        <strain evidence="1 2">DSM 11275</strain>
    </source>
</reference>